<protein>
    <submittedName>
        <fullName evidence="5">AFR306Cp</fullName>
    </submittedName>
</protein>
<dbReference type="Proteomes" id="UP000000591">
    <property type="component" value="Chromosome VI"/>
</dbReference>
<dbReference type="InterPro" id="IPR029058">
    <property type="entry name" value="AB_hydrolase_fold"/>
</dbReference>
<evidence type="ECO:0000256" key="4">
    <source>
        <dbReference type="ARBA" id="ARBA00022801"/>
    </source>
</evidence>
<dbReference type="SUPFAM" id="SSF53474">
    <property type="entry name" value="alpha/beta-Hydrolases"/>
    <property type="match status" value="1"/>
</dbReference>
<evidence type="ECO:0000313" key="6">
    <source>
        <dbReference type="Proteomes" id="UP000000591"/>
    </source>
</evidence>
<dbReference type="KEGG" id="ago:AGOS_AFR306C"/>
<dbReference type="Pfam" id="PF10230">
    <property type="entry name" value="LIDHydrolase"/>
    <property type="match status" value="1"/>
</dbReference>
<dbReference type="InParanoid" id="Q753K6"/>
<dbReference type="EMBL" id="AE016819">
    <property type="protein sequence ID" value="AAS53677.1"/>
    <property type="molecule type" value="Genomic_DNA"/>
</dbReference>
<comment type="similarity">
    <text evidence="2">Belongs to the AB hydrolase superfamily. LDAH family.</text>
</comment>
<reference evidence="6" key="2">
    <citation type="journal article" date="2013" name="G3 (Bethesda)">
        <title>Genomes of Ashbya fungi isolated from insects reveal four mating-type loci, numerous translocations, lack of transposons, and distinct gene duplications.</title>
        <authorList>
            <person name="Dietrich F.S."/>
            <person name="Voegeli S."/>
            <person name="Kuo S."/>
            <person name="Philippsen P."/>
        </authorList>
    </citation>
    <scope>GENOME REANNOTATION</scope>
    <source>
        <strain evidence="6">ATCC 10895 / CBS 109.51 / FGSC 9923 / NRRL Y-1056</strain>
    </source>
</reference>
<dbReference type="GO" id="GO:0016298">
    <property type="term" value="F:lipase activity"/>
    <property type="evidence" value="ECO:0007669"/>
    <property type="project" value="InterPro"/>
</dbReference>
<evidence type="ECO:0000256" key="1">
    <source>
        <dbReference type="ARBA" id="ARBA00004502"/>
    </source>
</evidence>
<dbReference type="RefSeq" id="NP_985853.1">
    <property type="nucleotide sequence ID" value="NM_211208.1"/>
</dbReference>
<keyword evidence="6" id="KW-1185">Reference proteome</keyword>
<dbReference type="eggNOG" id="KOG3975">
    <property type="taxonomic scope" value="Eukaryota"/>
</dbReference>
<accession>Q753K6</accession>
<proteinExistence type="inferred from homology"/>
<dbReference type="GO" id="GO:0019915">
    <property type="term" value="P:lipid storage"/>
    <property type="evidence" value="ECO:0000318"/>
    <property type="project" value="GO_Central"/>
</dbReference>
<dbReference type="GeneID" id="4622117"/>
<dbReference type="FunCoup" id="Q753K6">
    <property type="interactions" value="85"/>
</dbReference>
<dbReference type="OMA" id="WVPVSYY"/>
<gene>
    <name evidence="5" type="ORF">AGOS_AFR306C</name>
</gene>
<comment type="subcellular location">
    <subcellularLocation>
        <location evidence="1">Lipid droplet</location>
    </subcellularLocation>
</comment>
<name>Q753K6_EREGS</name>
<dbReference type="InterPro" id="IPR019363">
    <property type="entry name" value="LDAH"/>
</dbReference>
<evidence type="ECO:0000256" key="2">
    <source>
        <dbReference type="ARBA" id="ARBA00008300"/>
    </source>
</evidence>
<dbReference type="ESTHER" id="ashgo-q753k6">
    <property type="family name" value="LIDHydrolase"/>
</dbReference>
<reference evidence="5 6" key="1">
    <citation type="journal article" date="2004" name="Science">
        <title>The Ashbya gossypii genome as a tool for mapping the ancient Saccharomyces cerevisiae genome.</title>
        <authorList>
            <person name="Dietrich F.S."/>
            <person name="Voegeli S."/>
            <person name="Brachat S."/>
            <person name="Lerch A."/>
            <person name="Gates K."/>
            <person name="Steiner S."/>
            <person name="Mohr C."/>
            <person name="Pohlmann R."/>
            <person name="Luedi P."/>
            <person name="Choi S."/>
            <person name="Wing R.A."/>
            <person name="Flavier A."/>
            <person name="Gaffney T.D."/>
            <person name="Philippsen P."/>
        </authorList>
    </citation>
    <scope>NUCLEOTIDE SEQUENCE [LARGE SCALE GENOMIC DNA]</scope>
    <source>
        <strain evidence="6">ATCC 10895 / CBS 109.51 / FGSC 9923 / NRRL Y-1056</strain>
    </source>
</reference>
<dbReference type="AlphaFoldDB" id="Q753K6"/>
<evidence type="ECO:0000313" key="5">
    <source>
        <dbReference type="EMBL" id="AAS53677.1"/>
    </source>
</evidence>
<dbReference type="HOGENOM" id="CLU_018394_1_1_1"/>
<dbReference type="OrthoDB" id="448051at2759"/>
<dbReference type="GO" id="GO:0005811">
    <property type="term" value="C:lipid droplet"/>
    <property type="evidence" value="ECO:0000318"/>
    <property type="project" value="GO_Central"/>
</dbReference>
<dbReference type="PANTHER" id="PTHR13390">
    <property type="entry name" value="LIPASE"/>
    <property type="match status" value="1"/>
</dbReference>
<sequence>MSSQTTKEAAKARTVVETLCDPDIDADMLHIWSEWIQPECILIFLPGNPGLINFYREFLRSIHEKNPTWEIVGISHTGMSAKTGPEDLKRVYTLVEQVEHKVKAINDFVENRGNLAVKLVGHSIGAYMAQKVVVHPALRVNVEMVGLLTPTIIDIHRSPKGVQLTRISEWFPRFYEYVSIVDRVLLEWLLPATWISWLARKIIGGSDECVLQSAEKLVKNPSYVRQALGMAQLEMHQVRNQWDFQEEFIKTCQERRSSLWLLFSGHDHWVHSDTMKDIVEFYEAKYGTNADSLLRITIDEHISHSFVVKDTTKVVNIYF</sequence>
<keyword evidence="3" id="KW-0551">Lipid droplet</keyword>
<evidence type="ECO:0000256" key="3">
    <source>
        <dbReference type="ARBA" id="ARBA00022677"/>
    </source>
</evidence>
<organism evidence="5 6">
    <name type="scientific">Eremothecium gossypii (strain ATCC 10895 / CBS 109.51 / FGSC 9923 / NRRL Y-1056)</name>
    <name type="common">Yeast</name>
    <name type="synonym">Ashbya gossypii</name>
    <dbReference type="NCBI Taxonomy" id="284811"/>
    <lineage>
        <taxon>Eukaryota</taxon>
        <taxon>Fungi</taxon>
        <taxon>Dikarya</taxon>
        <taxon>Ascomycota</taxon>
        <taxon>Saccharomycotina</taxon>
        <taxon>Saccharomycetes</taxon>
        <taxon>Saccharomycetales</taxon>
        <taxon>Saccharomycetaceae</taxon>
        <taxon>Eremothecium</taxon>
    </lineage>
</organism>
<dbReference type="PANTHER" id="PTHR13390:SF0">
    <property type="entry name" value="LIPID DROPLET-ASSOCIATED HYDROLASE"/>
    <property type="match status" value="1"/>
</dbReference>
<dbReference type="Gene3D" id="3.40.50.1820">
    <property type="entry name" value="alpha/beta hydrolase"/>
    <property type="match status" value="1"/>
</dbReference>
<keyword evidence="4" id="KW-0378">Hydrolase</keyword>